<feature type="non-terminal residue" evidence="1">
    <location>
        <position position="71"/>
    </location>
</feature>
<reference evidence="1" key="1">
    <citation type="submission" date="2018-05" db="EMBL/GenBank/DDBJ databases">
        <authorList>
            <person name="Lanie J.A."/>
            <person name="Ng W.-L."/>
            <person name="Kazmierczak K.M."/>
            <person name="Andrzejewski T.M."/>
            <person name="Davidsen T.M."/>
            <person name="Wayne K.J."/>
            <person name="Tettelin H."/>
            <person name="Glass J.I."/>
            <person name="Rusch D."/>
            <person name="Podicherti R."/>
            <person name="Tsui H.-C.T."/>
            <person name="Winkler M.E."/>
        </authorList>
    </citation>
    <scope>NUCLEOTIDE SEQUENCE</scope>
</reference>
<protein>
    <submittedName>
        <fullName evidence="1">Uncharacterized protein</fullName>
    </submittedName>
</protein>
<name>A0A382ZRL5_9ZZZZ</name>
<dbReference type="InterPro" id="IPR001680">
    <property type="entry name" value="WD40_rpt"/>
</dbReference>
<dbReference type="InterPro" id="IPR036322">
    <property type="entry name" value="WD40_repeat_dom_sf"/>
</dbReference>
<dbReference type="SUPFAM" id="SSF50978">
    <property type="entry name" value="WD40 repeat-like"/>
    <property type="match status" value="1"/>
</dbReference>
<dbReference type="SMART" id="SM00320">
    <property type="entry name" value="WD40"/>
    <property type="match status" value="1"/>
</dbReference>
<proteinExistence type="predicted"/>
<sequence length="71" mass="7374">MAGRASFVSILSAVYLTVVSQPSAAFAQTGVLTDPASWSGHNAAVTAVAFSQDGQWVASASMDRVIKLWST</sequence>
<gene>
    <name evidence="1" type="ORF">METZ01_LOCUS450917</name>
</gene>
<accession>A0A382ZRL5</accession>
<dbReference type="EMBL" id="UINC01186041">
    <property type="protein sequence ID" value="SVD98063.1"/>
    <property type="molecule type" value="Genomic_DNA"/>
</dbReference>
<dbReference type="Gene3D" id="2.130.10.10">
    <property type="entry name" value="YVTN repeat-like/Quinoprotein amine dehydrogenase"/>
    <property type="match status" value="1"/>
</dbReference>
<dbReference type="InterPro" id="IPR015943">
    <property type="entry name" value="WD40/YVTN_repeat-like_dom_sf"/>
</dbReference>
<dbReference type="Pfam" id="PF00400">
    <property type="entry name" value="WD40"/>
    <property type="match status" value="1"/>
</dbReference>
<dbReference type="AlphaFoldDB" id="A0A382ZRL5"/>
<dbReference type="PROSITE" id="PS50294">
    <property type="entry name" value="WD_REPEATS_REGION"/>
    <property type="match status" value="1"/>
</dbReference>
<dbReference type="PROSITE" id="PS50082">
    <property type="entry name" value="WD_REPEATS_2"/>
    <property type="match status" value="1"/>
</dbReference>
<evidence type="ECO:0000313" key="1">
    <source>
        <dbReference type="EMBL" id="SVD98063.1"/>
    </source>
</evidence>
<organism evidence="1">
    <name type="scientific">marine metagenome</name>
    <dbReference type="NCBI Taxonomy" id="408172"/>
    <lineage>
        <taxon>unclassified sequences</taxon>
        <taxon>metagenomes</taxon>
        <taxon>ecological metagenomes</taxon>
    </lineage>
</organism>